<dbReference type="EMBL" id="BSDE01000001">
    <property type="protein sequence ID" value="GLH71818.1"/>
    <property type="molecule type" value="Genomic_DNA"/>
</dbReference>
<dbReference type="InterPro" id="IPR008947">
    <property type="entry name" value="PLipase_C/P1_nuclease_dom_sf"/>
</dbReference>
<reference evidence="7 8" key="1">
    <citation type="journal article" date="2023" name="Antonie Van Leeuwenhoek">
        <title>Mesoterricola silvestris gen. nov., sp. nov., Mesoterricola sediminis sp. nov., Geothrix oryzae sp. nov., Geothrix edaphica sp. nov., Geothrix rubra sp. nov., and Geothrix limicola sp. nov., six novel members of Acidobacteriota isolated from soils.</title>
        <authorList>
            <person name="Itoh H."/>
            <person name="Sugisawa Y."/>
            <person name="Mise K."/>
            <person name="Xu Z."/>
            <person name="Kuniyasu M."/>
            <person name="Ushijima N."/>
            <person name="Kawano K."/>
            <person name="Kobayashi E."/>
            <person name="Shiratori Y."/>
            <person name="Masuda Y."/>
            <person name="Senoo K."/>
        </authorList>
    </citation>
    <scope>NUCLEOTIDE SEQUENCE [LARGE SCALE GENOMIC DNA]</scope>
    <source>
        <strain evidence="7 8">Red804</strain>
    </source>
</reference>
<evidence type="ECO:0000256" key="3">
    <source>
        <dbReference type="ARBA" id="ARBA00022759"/>
    </source>
</evidence>
<evidence type="ECO:0000256" key="5">
    <source>
        <dbReference type="ARBA" id="ARBA00023157"/>
    </source>
</evidence>
<keyword evidence="1" id="KW-0540">Nuclease</keyword>
<evidence type="ECO:0000313" key="8">
    <source>
        <dbReference type="Proteomes" id="UP001165069"/>
    </source>
</evidence>
<dbReference type="Gene3D" id="1.10.575.10">
    <property type="entry name" value="P1 Nuclease"/>
    <property type="match status" value="1"/>
</dbReference>
<keyword evidence="8" id="KW-1185">Reference proteome</keyword>
<organism evidence="7 8">
    <name type="scientific">Geothrix limicola</name>
    <dbReference type="NCBI Taxonomy" id="2927978"/>
    <lineage>
        <taxon>Bacteria</taxon>
        <taxon>Pseudomonadati</taxon>
        <taxon>Acidobacteriota</taxon>
        <taxon>Holophagae</taxon>
        <taxon>Holophagales</taxon>
        <taxon>Holophagaceae</taxon>
        <taxon>Geothrix</taxon>
    </lineage>
</organism>
<evidence type="ECO:0000313" key="7">
    <source>
        <dbReference type="EMBL" id="GLH71818.1"/>
    </source>
</evidence>
<evidence type="ECO:0000256" key="2">
    <source>
        <dbReference type="ARBA" id="ARBA00022723"/>
    </source>
</evidence>
<keyword evidence="3" id="KW-0255">Endonuclease</keyword>
<dbReference type="SUPFAM" id="SSF48537">
    <property type="entry name" value="Phospholipase C/P1 nuclease"/>
    <property type="match status" value="1"/>
</dbReference>
<protein>
    <recommendedName>
        <fullName evidence="9">S1/P1 Nuclease</fullName>
    </recommendedName>
</protein>
<sequence length="287" mass="31794">MPRSFLWPRYLAGALLATTLSLGTPLQAWGDKGHRIVSSLALRSLPAGPQAWFAGREAEVADHASDPDHWKQDHKEGPRHFLDMEAYGSPDQISLSLDEAQVKLGGDFYRQGVVPWIIQDRWRDLVDAFRGGDPAEVAMATAILGHYIADAHVPLHTTVNHDGELTGQKGVHKRWETGLVERFIVEDDLAALPAQPDAALLVRPWAWLRASHALVPQLLEDDRAADRTTPVGGRGKQRTDAYWAIFWTKQRAVVKQQLQTAGQHLGDAILSAWIQAGRPAPRVKPVH</sequence>
<evidence type="ECO:0008006" key="9">
    <source>
        <dbReference type="Google" id="ProtNLM"/>
    </source>
</evidence>
<name>A0ABQ5QBQ1_9BACT</name>
<evidence type="ECO:0000256" key="6">
    <source>
        <dbReference type="ARBA" id="ARBA00023180"/>
    </source>
</evidence>
<dbReference type="RefSeq" id="WP_285569405.1">
    <property type="nucleotide sequence ID" value="NZ_BSDE01000001.1"/>
</dbReference>
<keyword evidence="5" id="KW-1015">Disulfide bond</keyword>
<keyword evidence="6" id="KW-0325">Glycoprotein</keyword>
<proteinExistence type="predicted"/>
<gene>
    <name evidence="7" type="ORF">GETHLI_03200</name>
</gene>
<dbReference type="Pfam" id="PF02265">
    <property type="entry name" value="S1-P1_nuclease"/>
    <property type="match status" value="1"/>
</dbReference>
<accession>A0ABQ5QBQ1</accession>
<evidence type="ECO:0000256" key="1">
    <source>
        <dbReference type="ARBA" id="ARBA00022722"/>
    </source>
</evidence>
<evidence type="ECO:0000256" key="4">
    <source>
        <dbReference type="ARBA" id="ARBA00022801"/>
    </source>
</evidence>
<keyword evidence="4" id="KW-0378">Hydrolase</keyword>
<comment type="caution">
    <text evidence="7">The sequence shown here is derived from an EMBL/GenBank/DDBJ whole genome shotgun (WGS) entry which is preliminary data.</text>
</comment>
<keyword evidence="2" id="KW-0479">Metal-binding</keyword>
<dbReference type="Proteomes" id="UP001165069">
    <property type="component" value="Unassembled WGS sequence"/>
</dbReference>
<dbReference type="InterPro" id="IPR003154">
    <property type="entry name" value="S1/P1nuclease"/>
</dbReference>